<reference evidence="1 2" key="1">
    <citation type="submission" date="2015-01" db="EMBL/GenBank/DDBJ databases">
        <title>Evolution of Trichinella species and genotypes.</title>
        <authorList>
            <person name="Korhonen P.K."/>
            <person name="Edoardo P."/>
            <person name="Giuseppe L.R."/>
            <person name="Gasser R.B."/>
        </authorList>
    </citation>
    <scope>NUCLEOTIDE SEQUENCE [LARGE SCALE GENOMIC DNA]</scope>
    <source>
        <strain evidence="1">ISS13</strain>
    </source>
</reference>
<evidence type="ECO:0000313" key="1">
    <source>
        <dbReference type="EMBL" id="KRY61616.1"/>
    </source>
</evidence>
<comment type="caution">
    <text evidence="1">The sequence shown here is derived from an EMBL/GenBank/DDBJ whole genome shotgun (WGS) entry which is preliminary data.</text>
</comment>
<gene>
    <name evidence="1" type="ORF">T4A_4933</name>
</gene>
<dbReference type="EMBL" id="JYDR01003378">
    <property type="protein sequence ID" value="KRY61616.1"/>
    <property type="molecule type" value="Genomic_DNA"/>
</dbReference>
<proteinExistence type="predicted"/>
<sequence>MKRLEESEGKSTLSHMTKLYDGAGKLLKTKWHRICIKACIVVRVETPSSNSNWNEFVKQKTIP</sequence>
<name>A0A0V1DJ22_TRIPS</name>
<dbReference type="Proteomes" id="UP000054632">
    <property type="component" value="Unassembled WGS sequence"/>
</dbReference>
<dbReference type="AlphaFoldDB" id="A0A0V1DJ22"/>
<evidence type="ECO:0000313" key="2">
    <source>
        <dbReference type="Proteomes" id="UP000054632"/>
    </source>
</evidence>
<protein>
    <submittedName>
        <fullName evidence="1">Uncharacterized protein</fullName>
    </submittedName>
</protein>
<accession>A0A0V1DJ22</accession>
<organism evidence="1 2">
    <name type="scientific">Trichinella pseudospiralis</name>
    <name type="common">Parasitic roundworm</name>
    <dbReference type="NCBI Taxonomy" id="6337"/>
    <lineage>
        <taxon>Eukaryota</taxon>
        <taxon>Metazoa</taxon>
        <taxon>Ecdysozoa</taxon>
        <taxon>Nematoda</taxon>
        <taxon>Enoplea</taxon>
        <taxon>Dorylaimia</taxon>
        <taxon>Trichinellida</taxon>
        <taxon>Trichinellidae</taxon>
        <taxon>Trichinella</taxon>
    </lineage>
</organism>